<dbReference type="RefSeq" id="WP_157658948.1">
    <property type="nucleotide sequence ID" value="NZ_CP046051.1"/>
</dbReference>
<proteinExistence type="predicted"/>
<feature type="compositionally biased region" description="Pro residues" evidence="2">
    <location>
        <begin position="60"/>
        <end position="70"/>
    </location>
</feature>
<gene>
    <name evidence="4" type="ORF">GJQ69_03790</name>
</gene>
<reference evidence="4 5" key="1">
    <citation type="submission" date="2019-11" db="EMBL/GenBank/DDBJ databases">
        <authorList>
            <person name="Ren C."/>
            <person name="Wang H."/>
            <person name="Xu Y."/>
        </authorList>
    </citation>
    <scope>NUCLEOTIDE SEQUENCE [LARGE SCALE GENOMIC DNA]</scope>
    <source>
        <strain evidence="4 5">LBM 19010</strain>
    </source>
</reference>
<dbReference type="EMBL" id="CP046051">
    <property type="protein sequence ID" value="QKN23676.1"/>
    <property type="molecule type" value="Genomic_DNA"/>
</dbReference>
<evidence type="ECO:0008006" key="6">
    <source>
        <dbReference type="Google" id="ProtNLM"/>
    </source>
</evidence>
<evidence type="ECO:0000256" key="2">
    <source>
        <dbReference type="SAM" id="MobiDB-lite"/>
    </source>
</evidence>
<evidence type="ECO:0000313" key="5">
    <source>
        <dbReference type="Proteomes" id="UP000501316"/>
    </source>
</evidence>
<name>A0A859DPP6_9FIRM</name>
<feature type="region of interest" description="Disordered" evidence="2">
    <location>
        <begin position="43"/>
        <end position="95"/>
    </location>
</feature>
<keyword evidence="3" id="KW-1133">Transmembrane helix</keyword>
<accession>A0A859DPP6</accession>
<dbReference type="KEGG" id="clf:GJQ69_03790"/>
<evidence type="ECO:0000256" key="3">
    <source>
        <dbReference type="SAM" id="Phobius"/>
    </source>
</evidence>
<evidence type="ECO:0000256" key="1">
    <source>
        <dbReference type="SAM" id="Coils"/>
    </source>
</evidence>
<protein>
    <recommendedName>
        <fullName evidence="6">5-bromo-4-chloroindolyl phosphate hydrolysis protein</fullName>
    </recommendedName>
</protein>
<dbReference type="Pfam" id="PF10112">
    <property type="entry name" value="Halogen_Hydrol"/>
    <property type="match status" value="1"/>
</dbReference>
<sequence length="419" mass="46543">MGKKDYSKIGQEISHAVREAMRAADFENIGRTVEDNVKGFADDINEVFGGPGSAGHRPPHPYAPPTPPKGTPDNCPPNGQRPPQQPIRPSYSSPNLHNSRIPGAISGMTWAIAGLVMGVPLLIADIAMVAAAATGMVAFSEFMVAGAVTFSMTAAAFFAVGHGIRKRRQVRRFRRYRDALDGAAFGMVDQLADSAGETHERAVKDLKKMIMDGVYPQGHLDKDQTCFMIDDETYQAYLDAEKNYNAREEAAKEKEEKKKENPQQAQLEEVRQEGNRYLQEIQAANDAIPGKEVSAKLDKLEQVTGRIFQCVEQHPEKLPEIRRFMRYYLPTTLKLVKSYQEFDTQPVQGENITKAKQEIERSLDTINTAFANLLDSLFANDVLDVSADISTLETMLKQEGLTGSDFTPKQPKMESTEEK</sequence>
<feature type="coiled-coil region" evidence="1">
    <location>
        <begin position="237"/>
        <end position="287"/>
    </location>
</feature>
<keyword evidence="1" id="KW-0175">Coiled coil</keyword>
<keyword evidence="3" id="KW-0812">Transmembrane</keyword>
<dbReference type="InterPro" id="IPR018770">
    <property type="entry name" value="ChloroindolylP_hydrolase"/>
</dbReference>
<evidence type="ECO:0000313" key="4">
    <source>
        <dbReference type="EMBL" id="QKN23676.1"/>
    </source>
</evidence>
<feature type="transmembrane region" description="Helical" evidence="3">
    <location>
        <begin position="142"/>
        <end position="164"/>
    </location>
</feature>
<dbReference type="AlphaFoldDB" id="A0A859DPP6"/>
<organism evidence="4 5">
    <name type="scientific">Caproicibacterium lactatifermentans</name>
    <dbReference type="NCBI Taxonomy" id="2666138"/>
    <lineage>
        <taxon>Bacteria</taxon>
        <taxon>Bacillati</taxon>
        <taxon>Bacillota</taxon>
        <taxon>Clostridia</taxon>
        <taxon>Eubacteriales</taxon>
        <taxon>Oscillospiraceae</taxon>
        <taxon>Caproicibacterium</taxon>
    </lineage>
</organism>
<feature type="transmembrane region" description="Helical" evidence="3">
    <location>
        <begin position="110"/>
        <end position="136"/>
    </location>
</feature>
<dbReference type="Proteomes" id="UP000501316">
    <property type="component" value="Chromosome"/>
</dbReference>
<keyword evidence="3" id="KW-0472">Membrane</keyword>